<protein>
    <submittedName>
        <fullName evidence="2">Uncharacterized protein</fullName>
    </submittedName>
</protein>
<feature type="region of interest" description="Disordered" evidence="1">
    <location>
        <begin position="130"/>
        <end position="169"/>
    </location>
</feature>
<organism evidence="2 3">
    <name type="scientific">Cymbomonas tetramitiformis</name>
    <dbReference type="NCBI Taxonomy" id="36881"/>
    <lineage>
        <taxon>Eukaryota</taxon>
        <taxon>Viridiplantae</taxon>
        <taxon>Chlorophyta</taxon>
        <taxon>Pyramimonadophyceae</taxon>
        <taxon>Pyramimonadales</taxon>
        <taxon>Pyramimonadaceae</taxon>
        <taxon>Cymbomonas</taxon>
    </lineage>
</organism>
<dbReference type="EMBL" id="LGRX02018768">
    <property type="protein sequence ID" value="KAK3259409.1"/>
    <property type="molecule type" value="Genomic_DNA"/>
</dbReference>
<feature type="compositionally biased region" description="Polar residues" evidence="1">
    <location>
        <begin position="142"/>
        <end position="169"/>
    </location>
</feature>
<keyword evidence="3" id="KW-1185">Reference proteome</keyword>
<accession>A0AAE0FGZ1</accession>
<dbReference type="SUPFAM" id="SSF53335">
    <property type="entry name" value="S-adenosyl-L-methionine-dependent methyltransferases"/>
    <property type="match status" value="1"/>
</dbReference>
<reference evidence="2 3" key="1">
    <citation type="journal article" date="2015" name="Genome Biol. Evol.">
        <title>Comparative Genomics of a Bacterivorous Green Alga Reveals Evolutionary Causalities and Consequences of Phago-Mixotrophic Mode of Nutrition.</title>
        <authorList>
            <person name="Burns J.A."/>
            <person name="Paasch A."/>
            <person name="Narechania A."/>
            <person name="Kim E."/>
        </authorList>
    </citation>
    <scope>NUCLEOTIDE SEQUENCE [LARGE SCALE GENOMIC DNA]</scope>
    <source>
        <strain evidence="2 3">PLY_AMNH</strain>
    </source>
</reference>
<sequence>MDPNDFPALPGNEWVEGMFRRARTREAAVDGKCLFVDAGAHWGEETIYAGKLGCQVLAFEPGRQNAAKMIGLAEMQPPFAKPVQYCNSVLSDSDGEMAFIEDGFLGYATSAAGETPGSSMSSTNWRKLLTTSNSTKNLNSTVDTTASAKMSRQSNPWSSTTQNSPTLHM</sequence>
<feature type="compositionally biased region" description="Low complexity" evidence="1">
    <location>
        <begin position="130"/>
        <end position="141"/>
    </location>
</feature>
<evidence type="ECO:0000313" key="2">
    <source>
        <dbReference type="EMBL" id="KAK3259409.1"/>
    </source>
</evidence>
<evidence type="ECO:0000256" key="1">
    <source>
        <dbReference type="SAM" id="MobiDB-lite"/>
    </source>
</evidence>
<dbReference type="Gene3D" id="3.40.50.150">
    <property type="entry name" value="Vaccinia Virus protein VP39"/>
    <property type="match status" value="1"/>
</dbReference>
<comment type="caution">
    <text evidence="2">The sequence shown here is derived from an EMBL/GenBank/DDBJ whole genome shotgun (WGS) entry which is preliminary data.</text>
</comment>
<dbReference type="AlphaFoldDB" id="A0AAE0FGZ1"/>
<evidence type="ECO:0000313" key="3">
    <source>
        <dbReference type="Proteomes" id="UP001190700"/>
    </source>
</evidence>
<gene>
    <name evidence="2" type="ORF">CYMTET_31594</name>
</gene>
<name>A0AAE0FGZ1_9CHLO</name>
<dbReference type="InterPro" id="IPR029063">
    <property type="entry name" value="SAM-dependent_MTases_sf"/>
</dbReference>
<dbReference type="Proteomes" id="UP001190700">
    <property type="component" value="Unassembled WGS sequence"/>
</dbReference>
<proteinExistence type="predicted"/>